<protein>
    <submittedName>
        <fullName evidence="1">Maf-like protein</fullName>
    </submittedName>
</protein>
<accession>A6DTS1</accession>
<dbReference type="Proteomes" id="UP000004947">
    <property type="component" value="Unassembled WGS sequence"/>
</dbReference>
<dbReference type="RefSeq" id="WP_007281218.1">
    <property type="nucleotide sequence ID" value="NZ_ABCK01000041.1"/>
</dbReference>
<sequence>MRGMLYILLGLCLVFVSCKQEVQKNQQVVAQEPSSNQSTDEESVKLQKFYEYVLLGRHKEALALVNSLDLGPDFTVKDKTYKALFNEFDLKDDFYEDSKFTELDYFYWMQSLLFKRQVEKMKASLKEGEDPIRKLYDLVNTQVAAKGEGPDRAAFPIQIWQRGFGVCDRQSWVMTELAYQLGADVYIVYFIEEDTGISKHTICQVRYKGRDYLIDPLYEKFLVDFHWNDLTEEKAAEIWQDHPYLADDIKKAEILLPSMPHDFAKRHQLLSEKLIHVVPQESLFRFGESPIKRSKRWPYKKGQDYFYWDYPHRLMTGMTVYRQFYSKGVSPK</sequence>
<evidence type="ECO:0000313" key="2">
    <source>
        <dbReference type="Proteomes" id="UP000004947"/>
    </source>
</evidence>
<keyword evidence="2" id="KW-1185">Reference proteome</keyword>
<organism evidence="1 2">
    <name type="scientific">Lentisphaera araneosa HTCC2155</name>
    <dbReference type="NCBI Taxonomy" id="313628"/>
    <lineage>
        <taxon>Bacteria</taxon>
        <taxon>Pseudomonadati</taxon>
        <taxon>Lentisphaerota</taxon>
        <taxon>Lentisphaeria</taxon>
        <taxon>Lentisphaerales</taxon>
        <taxon>Lentisphaeraceae</taxon>
        <taxon>Lentisphaera</taxon>
    </lineage>
</organism>
<dbReference type="SUPFAM" id="SSF54001">
    <property type="entry name" value="Cysteine proteinases"/>
    <property type="match status" value="1"/>
</dbReference>
<proteinExistence type="predicted"/>
<comment type="caution">
    <text evidence="1">The sequence shown here is derived from an EMBL/GenBank/DDBJ whole genome shotgun (WGS) entry which is preliminary data.</text>
</comment>
<dbReference type="AlphaFoldDB" id="A6DTS1"/>
<dbReference type="InterPro" id="IPR038765">
    <property type="entry name" value="Papain-like_cys_pep_sf"/>
</dbReference>
<reference evidence="1 2" key="1">
    <citation type="journal article" date="2010" name="J. Bacteriol.">
        <title>Genome sequence of Lentisphaera araneosa HTCC2155T, the type species of the order Lentisphaerales in the phylum Lentisphaerae.</title>
        <authorList>
            <person name="Thrash J.C."/>
            <person name="Cho J.C."/>
            <person name="Vergin K.L."/>
            <person name="Morris R.M."/>
            <person name="Giovannoni S.J."/>
        </authorList>
    </citation>
    <scope>NUCLEOTIDE SEQUENCE [LARGE SCALE GENOMIC DNA]</scope>
    <source>
        <strain evidence="1 2">HTCC2155</strain>
    </source>
</reference>
<gene>
    <name evidence="1" type="primary">maf</name>
    <name evidence="1" type="ORF">LNTAR_02954</name>
</gene>
<dbReference type="EMBL" id="ABCK01000041">
    <property type="protein sequence ID" value="EDM24942.1"/>
    <property type="molecule type" value="Genomic_DNA"/>
</dbReference>
<name>A6DTS1_9BACT</name>
<dbReference type="PROSITE" id="PS51257">
    <property type="entry name" value="PROKAR_LIPOPROTEIN"/>
    <property type="match status" value="1"/>
</dbReference>
<evidence type="ECO:0000313" key="1">
    <source>
        <dbReference type="EMBL" id="EDM24942.1"/>
    </source>
</evidence>
<dbReference type="STRING" id="313628.LNTAR_02954"/>